<name>A0A364K7P2_9BACL</name>
<dbReference type="RefSeq" id="WP_113657992.1">
    <property type="nucleotide sequence ID" value="NZ_KZ845664.1"/>
</dbReference>
<keyword evidence="6" id="KW-0285">Flavoprotein</keyword>
<dbReference type="GO" id="GO:0018580">
    <property type="term" value="F:nitronate monooxygenase activity"/>
    <property type="evidence" value="ECO:0007669"/>
    <property type="project" value="InterPro"/>
</dbReference>
<dbReference type="Proteomes" id="UP000251213">
    <property type="component" value="Unassembled WGS sequence"/>
</dbReference>
<dbReference type="PANTHER" id="PTHR42747">
    <property type="entry name" value="NITRONATE MONOOXYGENASE-RELATED"/>
    <property type="match status" value="1"/>
</dbReference>
<keyword evidence="9" id="KW-0560">Oxidoreductase</keyword>
<dbReference type="CDD" id="cd04730">
    <property type="entry name" value="NPD_like"/>
    <property type="match status" value="1"/>
</dbReference>
<dbReference type="Pfam" id="PF03060">
    <property type="entry name" value="NMO"/>
    <property type="match status" value="1"/>
</dbReference>
<keyword evidence="5" id="KW-0216">Detoxification</keyword>
<comment type="catalytic activity">
    <reaction evidence="12">
        <text>3 propionate 3-nitronate + 3 O2 + H2O = 3 3-oxopropanoate + 2 nitrate + nitrite + H2O2 + 3 H(+)</text>
        <dbReference type="Rhea" id="RHEA:57332"/>
        <dbReference type="ChEBI" id="CHEBI:15377"/>
        <dbReference type="ChEBI" id="CHEBI:15378"/>
        <dbReference type="ChEBI" id="CHEBI:15379"/>
        <dbReference type="ChEBI" id="CHEBI:16240"/>
        <dbReference type="ChEBI" id="CHEBI:16301"/>
        <dbReference type="ChEBI" id="CHEBI:17632"/>
        <dbReference type="ChEBI" id="CHEBI:33190"/>
        <dbReference type="ChEBI" id="CHEBI:136067"/>
    </reaction>
</comment>
<reference evidence="13 14" key="2">
    <citation type="submission" date="2018-06" db="EMBL/GenBank/DDBJ databases">
        <authorList>
            <person name="Zhirakovskaya E."/>
        </authorList>
    </citation>
    <scope>NUCLEOTIDE SEQUENCE [LARGE SCALE GENOMIC DNA]</scope>
    <source>
        <strain evidence="13 14">FBKL4.011</strain>
    </source>
</reference>
<evidence type="ECO:0000256" key="11">
    <source>
        <dbReference type="ARBA" id="ARBA00031155"/>
    </source>
</evidence>
<dbReference type="InterPro" id="IPR013785">
    <property type="entry name" value="Aldolase_TIM"/>
</dbReference>
<dbReference type="EMBL" id="QJKK01000002">
    <property type="protein sequence ID" value="RAL26307.1"/>
    <property type="molecule type" value="Genomic_DNA"/>
</dbReference>
<organism evidence="13 14">
    <name type="scientific">Thermoflavimicrobium daqui</name>
    <dbReference type="NCBI Taxonomy" id="2137476"/>
    <lineage>
        <taxon>Bacteria</taxon>
        <taxon>Bacillati</taxon>
        <taxon>Bacillota</taxon>
        <taxon>Bacilli</taxon>
        <taxon>Bacillales</taxon>
        <taxon>Thermoactinomycetaceae</taxon>
        <taxon>Thermoflavimicrobium</taxon>
    </lineage>
</organism>
<protein>
    <recommendedName>
        <fullName evidence="4">Probable nitronate monooxygenase</fullName>
    </recommendedName>
    <alternativeName>
        <fullName evidence="11">Propionate 3-nitronate monooxygenase</fullName>
    </alternativeName>
</protein>
<dbReference type="OrthoDB" id="9778912at2"/>
<evidence type="ECO:0000256" key="10">
    <source>
        <dbReference type="ARBA" id="ARBA00023033"/>
    </source>
</evidence>
<evidence type="ECO:0000313" key="14">
    <source>
        <dbReference type="Proteomes" id="UP000251213"/>
    </source>
</evidence>
<evidence type="ECO:0000256" key="9">
    <source>
        <dbReference type="ARBA" id="ARBA00023002"/>
    </source>
</evidence>
<proteinExistence type="inferred from homology"/>
<dbReference type="InterPro" id="IPR004136">
    <property type="entry name" value="NMO"/>
</dbReference>
<comment type="similarity">
    <text evidence="3">Belongs to the nitronate monooxygenase family. NMO class I subfamily.</text>
</comment>
<reference evidence="13 14" key="1">
    <citation type="submission" date="2018-06" db="EMBL/GenBank/DDBJ databases">
        <title>Thermoflavimicrobium daqus sp. nov., a thermophilic microbe isolated from Moutai-flavour Daqu.</title>
        <authorList>
            <person name="Wang X."/>
            <person name="Zhou H."/>
        </authorList>
    </citation>
    <scope>NUCLEOTIDE SEQUENCE [LARGE SCALE GENOMIC DNA]</scope>
    <source>
        <strain evidence="13 14">FBKL4.011</strain>
    </source>
</reference>
<sequence>MKIQLQTPICQLLQIRYPIFQAGMAGGITTPEMVASVSEAGGLGSLGAAYLSPEEIRQAVRTIRQYTQKPFSVNLFALEMKDDFSRLEEVEQVLQPFYEELNIQPPSPPLQIPNRFTKQIDVLLDEKVPILSSALGIFPDEVIKEAHKQGQFVSTMVTTVEEAILAEEKGSDFIVAQGSDAGGHRGTFTLKHHPMGANIGTFSLIPQIVDHVHIPVVAAGGIMDGRGLVAALALGAQGIQLGTRFLTTIESGANATYQEALLTSTEESTVLTTAFTGRPARGLRNTLIDQFEATGVPPLPFPSQHALTSPIRQAASQQKKAQFLSLWAGQATHLLKQGQHAHEVVQEIIREAQEIIE</sequence>
<keyword evidence="7" id="KW-0288">FMN</keyword>
<evidence type="ECO:0000256" key="4">
    <source>
        <dbReference type="ARBA" id="ARBA00013457"/>
    </source>
</evidence>
<evidence type="ECO:0000256" key="7">
    <source>
        <dbReference type="ARBA" id="ARBA00022643"/>
    </source>
</evidence>
<evidence type="ECO:0000256" key="3">
    <source>
        <dbReference type="ARBA" id="ARBA00009881"/>
    </source>
</evidence>
<comment type="cofactor">
    <cofactor evidence="1">
        <name>FMN</name>
        <dbReference type="ChEBI" id="CHEBI:58210"/>
    </cofactor>
</comment>
<evidence type="ECO:0000256" key="1">
    <source>
        <dbReference type="ARBA" id="ARBA00001917"/>
    </source>
</evidence>
<dbReference type="FunFam" id="3.20.20.70:FF:000154">
    <property type="entry name" value="Probable nitronate monooxygenase"/>
    <property type="match status" value="1"/>
</dbReference>
<evidence type="ECO:0000256" key="6">
    <source>
        <dbReference type="ARBA" id="ARBA00022630"/>
    </source>
</evidence>
<gene>
    <name evidence="13" type="ORF">DL897_04745</name>
</gene>
<evidence type="ECO:0000256" key="2">
    <source>
        <dbReference type="ARBA" id="ARBA00003535"/>
    </source>
</evidence>
<dbReference type="PANTHER" id="PTHR42747:SF3">
    <property type="entry name" value="NITRONATE MONOOXYGENASE-RELATED"/>
    <property type="match status" value="1"/>
</dbReference>
<comment type="function">
    <text evidence="2">Nitronate monooxygenase that uses molecular oxygen to catalyze the oxidative denitrification of alkyl nitronates. Acts on propionate 3-nitronate (P3N), the presumed physiological substrate. Probably functions in the detoxification of P3N, a metabolic poison produced by plants and fungi as a defense mechanism.</text>
</comment>
<evidence type="ECO:0000313" key="13">
    <source>
        <dbReference type="EMBL" id="RAL26307.1"/>
    </source>
</evidence>
<dbReference type="GO" id="GO:0000166">
    <property type="term" value="F:nucleotide binding"/>
    <property type="evidence" value="ECO:0007669"/>
    <property type="project" value="UniProtKB-KW"/>
</dbReference>
<dbReference type="AlphaFoldDB" id="A0A364K7P2"/>
<dbReference type="SUPFAM" id="SSF51412">
    <property type="entry name" value="Inosine monophosphate dehydrogenase (IMPDH)"/>
    <property type="match status" value="1"/>
</dbReference>
<keyword evidence="10 13" id="KW-0503">Monooxygenase</keyword>
<evidence type="ECO:0000256" key="8">
    <source>
        <dbReference type="ARBA" id="ARBA00022741"/>
    </source>
</evidence>
<evidence type="ECO:0000256" key="12">
    <source>
        <dbReference type="ARBA" id="ARBA00049401"/>
    </source>
</evidence>
<dbReference type="Gene3D" id="3.20.20.70">
    <property type="entry name" value="Aldolase class I"/>
    <property type="match status" value="1"/>
</dbReference>
<evidence type="ECO:0000256" key="5">
    <source>
        <dbReference type="ARBA" id="ARBA00022575"/>
    </source>
</evidence>
<accession>A0A364K7P2</accession>
<comment type="caution">
    <text evidence="13">The sequence shown here is derived from an EMBL/GenBank/DDBJ whole genome shotgun (WGS) entry which is preliminary data.</text>
</comment>
<keyword evidence="8" id="KW-0547">Nucleotide-binding</keyword>
<dbReference type="GO" id="GO:0009636">
    <property type="term" value="P:response to toxic substance"/>
    <property type="evidence" value="ECO:0007669"/>
    <property type="project" value="UniProtKB-KW"/>
</dbReference>
<keyword evidence="14" id="KW-1185">Reference proteome</keyword>